<dbReference type="Proteomes" id="UP000035760">
    <property type="component" value="Unassembled WGS sequence"/>
</dbReference>
<feature type="transmembrane region" description="Helical" evidence="8">
    <location>
        <begin position="101"/>
        <end position="123"/>
    </location>
</feature>
<gene>
    <name evidence="9" type="ORF">BN873_90026</name>
</gene>
<dbReference type="AlphaFoldDB" id="W6MCS0"/>
<evidence type="ECO:0008006" key="11">
    <source>
        <dbReference type="Google" id="ProtNLM"/>
    </source>
</evidence>
<reference evidence="9" key="1">
    <citation type="submission" date="2013-07" db="EMBL/GenBank/DDBJ databases">
        <authorList>
            <person name="McIlroy S."/>
        </authorList>
    </citation>
    <scope>NUCLEOTIDE SEQUENCE [LARGE SCALE GENOMIC DNA]</scope>
    <source>
        <strain evidence="9">Run_A_D11</strain>
    </source>
</reference>
<comment type="caution">
    <text evidence="9">The sequence shown here is derived from an EMBL/GenBank/DDBJ whole genome shotgun (WGS) entry which is preliminary data.</text>
</comment>
<sequence length="167" mass="18284">MLRFFLIFLAIQAALFTAELTPPVQRIFVEPFTGVLAKASGATLDLLGREVETVGMVIRDVATPFAVEIAAGCNGVEAMLILIAAMLAFPAPCRYRLAGIAIGIFAIQVLNLVRIVSLFFLGLWSQTAFEWAHLYVWQALIMLDALVVWLLWIRSLPSAHNGSPQAI</sequence>
<dbReference type="NCBIfam" id="TIGR04178">
    <property type="entry name" value="exo_archaeo"/>
    <property type="match status" value="1"/>
</dbReference>
<evidence type="ECO:0000256" key="8">
    <source>
        <dbReference type="SAM" id="Phobius"/>
    </source>
</evidence>
<proteinExistence type="predicted"/>
<dbReference type="GO" id="GO:0005886">
    <property type="term" value="C:plasma membrane"/>
    <property type="evidence" value="ECO:0007669"/>
    <property type="project" value="UniProtKB-SubCell"/>
</dbReference>
<evidence type="ECO:0000256" key="6">
    <source>
        <dbReference type="ARBA" id="ARBA00022989"/>
    </source>
</evidence>
<dbReference type="InterPro" id="IPR026392">
    <property type="entry name" value="Exo/Archaeosortase_dom"/>
</dbReference>
<evidence type="ECO:0000256" key="4">
    <source>
        <dbReference type="ARBA" id="ARBA00022692"/>
    </source>
</evidence>
<organism evidence="9 10">
    <name type="scientific">Candidatus Competibacter denitrificans Run_A_D11</name>
    <dbReference type="NCBI Taxonomy" id="1400863"/>
    <lineage>
        <taxon>Bacteria</taxon>
        <taxon>Pseudomonadati</taxon>
        <taxon>Pseudomonadota</taxon>
        <taxon>Gammaproteobacteria</taxon>
        <taxon>Candidatus Competibacteraceae</taxon>
        <taxon>Candidatus Competibacter</taxon>
    </lineage>
</organism>
<dbReference type="RefSeq" id="WP_048676314.1">
    <property type="nucleotide sequence ID" value="NZ_CBTJ020000102.1"/>
</dbReference>
<dbReference type="Pfam" id="PF09721">
    <property type="entry name" value="Exosortase_EpsH"/>
    <property type="match status" value="1"/>
</dbReference>
<accession>W6MCS0</accession>
<evidence type="ECO:0000256" key="1">
    <source>
        <dbReference type="ARBA" id="ARBA00004651"/>
    </source>
</evidence>
<keyword evidence="10" id="KW-1185">Reference proteome</keyword>
<dbReference type="GO" id="GO:0008233">
    <property type="term" value="F:peptidase activity"/>
    <property type="evidence" value="ECO:0007669"/>
    <property type="project" value="UniProtKB-KW"/>
</dbReference>
<dbReference type="STRING" id="1400863.BN873_90026"/>
<name>W6MCS0_9GAMM</name>
<evidence type="ECO:0000313" key="10">
    <source>
        <dbReference type="Proteomes" id="UP000035760"/>
    </source>
</evidence>
<dbReference type="InterPro" id="IPR026441">
    <property type="entry name" value="Exosort_XrtH"/>
</dbReference>
<feature type="transmembrane region" description="Helical" evidence="8">
    <location>
        <begin position="135"/>
        <end position="153"/>
    </location>
</feature>
<comment type="subcellular location">
    <subcellularLocation>
        <location evidence="1">Cell membrane</location>
        <topology evidence="1">Multi-pass membrane protein</topology>
    </subcellularLocation>
</comment>
<keyword evidence="4 8" id="KW-0812">Transmembrane</keyword>
<dbReference type="EMBL" id="CBTJ020000102">
    <property type="protein sequence ID" value="CDI04275.1"/>
    <property type="molecule type" value="Genomic_DNA"/>
</dbReference>
<keyword evidence="3" id="KW-0645">Protease</keyword>
<evidence type="ECO:0000256" key="3">
    <source>
        <dbReference type="ARBA" id="ARBA00022670"/>
    </source>
</evidence>
<protein>
    <recommendedName>
        <fullName evidence="11">Exosortase H</fullName>
    </recommendedName>
</protein>
<dbReference type="OrthoDB" id="5540917at2"/>
<keyword evidence="5" id="KW-0378">Hydrolase</keyword>
<keyword evidence="2" id="KW-1003">Cell membrane</keyword>
<dbReference type="InterPro" id="IPR019127">
    <property type="entry name" value="Exosortase"/>
</dbReference>
<dbReference type="GO" id="GO:0006508">
    <property type="term" value="P:proteolysis"/>
    <property type="evidence" value="ECO:0007669"/>
    <property type="project" value="UniProtKB-KW"/>
</dbReference>
<keyword evidence="7 8" id="KW-0472">Membrane</keyword>
<evidence type="ECO:0000256" key="7">
    <source>
        <dbReference type="ARBA" id="ARBA00023136"/>
    </source>
</evidence>
<reference evidence="9" key="2">
    <citation type="submission" date="2014-03" db="EMBL/GenBank/DDBJ databases">
        <title>Candidatus Competibacter-lineage genomes retrieved from metagenomes reveal functional metabolic diversity.</title>
        <authorList>
            <person name="McIlroy S.J."/>
            <person name="Albertsen M."/>
            <person name="Andresen E.K."/>
            <person name="Saunders A.M."/>
            <person name="Kristiansen R."/>
            <person name="Stokholm-Bjerregaard M."/>
            <person name="Nielsen K.L."/>
            <person name="Nielsen P.H."/>
        </authorList>
    </citation>
    <scope>NUCLEOTIDE SEQUENCE</scope>
    <source>
        <strain evidence="9">Run_A_D11</strain>
    </source>
</reference>
<keyword evidence="6 8" id="KW-1133">Transmembrane helix</keyword>
<evidence type="ECO:0000313" key="9">
    <source>
        <dbReference type="EMBL" id="CDI04275.1"/>
    </source>
</evidence>
<evidence type="ECO:0000256" key="5">
    <source>
        <dbReference type="ARBA" id="ARBA00022801"/>
    </source>
</evidence>
<dbReference type="NCBIfam" id="TIGR04177">
    <property type="entry name" value="exosort_XrtH"/>
    <property type="match status" value="1"/>
</dbReference>
<evidence type="ECO:0000256" key="2">
    <source>
        <dbReference type="ARBA" id="ARBA00022475"/>
    </source>
</evidence>
<feature type="transmembrane region" description="Helical" evidence="8">
    <location>
        <begin position="69"/>
        <end position="89"/>
    </location>
</feature>